<keyword evidence="2" id="KW-1185">Reference proteome</keyword>
<comment type="caution">
    <text evidence="1">The sequence shown here is derived from an EMBL/GenBank/DDBJ whole genome shotgun (WGS) entry which is preliminary data.</text>
</comment>
<dbReference type="EMBL" id="JAPWGY010000003">
    <property type="protein sequence ID" value="MCZ4281215.1"/>
    <property type="molecule type" value="Genomic_DNA"/>
</dbReference>
<protein>
    <submittedName>
        <fullName evidence="1">DUF523 domain-containing protein</fullName>
    </submittedName>
</protein>
<accession>A0ABT4LJD3</accession>
<name>A0ABT4LJD3_9PROT</name>
<proteinExistence type="predicted"/>
<dbReference type="InterPro" id="IPR007553">
    <property type="entry name" value="2-thiour_desulf"/>
</dbReference>
<sequence>MPQNSEQEIKQKHQILVSACLLGQAVRYDGRYASRGHKRLLDLQAAGLIVTLCPEMAAGLPVPRPPAEIYRGQVLSDQGENLTDTFDRGAEIALKLCQNKKITMAILKENSPSCGSSFIYDGQFKGNKIRGAGKVTDLLRTHGITVFSEDQIEEACHYFETIN</sequence>
<dbReference type="PANTHER" id="PTHR30087:SF1">
    <property type="entry name" value="HYPOTHETICAL CYTOSOLIC PROTEIN"/>
    <property type="match status" value="1"/>
</dbReference>
<dbReference type="RefSeq" id="WP_269423383.1">
    <property type="nucleotide sequence ID" value="NZ_JAPWGY010000003.1"/>
</dbReference>
<gene>
    <name evidence="1" type="ORF">O4H49_10535</name>
</gene>
<dbReference type="PANTHER" id="PTHR30087">
    <property type="entry name" value="INNER MEMBRANE PROTEIN"/>
    <property type="match status" value="1"/>
</dbReference>
<organism evidence="1 2">
    <name type="scientific">Kiloniella laminariae</name>
    <dbReference type="NCBI Taxonomy" id="454162"/>
    <lineage>
        <taxon>Bacteria</taxon>
        <taxon>Pseudomonadati</taxon>
        <taxon>Pseudomonadota</taxon>
        <taxon>Alphaproteobacteria</taxon>
        <taxon>Rhodospirillales</taxon>
        <taxon>Kiloniellaceae</taxon>
        <taxon>Kiloniella</taxon>
    </lineage>
</organism>
<dbReference type="Proteomes" id="UP001069802">
    <property type="component" value="Unassembled WGS sequence"/>
</dbReference>
<reference evidence="1" key="1">
    <citation type="submission" date="2022-12" db="EMBL/GenBank/DDBJ databases">
        <title>Bacterial isolates from different developmental stages of Nematostella vectensis.</title>
        <authorList>
            <person name="Fraune S."/>
        </authorList>
    </citation>
    <scope>NUCLEOTIDE SEQUENCE</scope>
    <source>
        <strain evidence="1">G21630-S1</strain>
    </source>
</reference>
<evidence type="ECO:0000313" key="1">
    <source>
        <dbReference type="EMBL" id="MCZ4281215.1"/>
    </source>
</evidence>
<dbReference type="Pfam" id="PF04463">
    <property type="entry name" value="2-thiour_desulf"/>
    <property type="match status" value="1"/>
</dbReference>
<evidence type="ECO:0000313" key="2">
    <source>
        <dbReference type="Proteomes" id="UP001069802"/>
    </source>
</evidence>